<dbReference type="RefSeq" id="WP_047791387.1">
    <property type="nucleotide sequence ID" value="NZ_CP011856.1"/>
</dbReference>
<gene>
    <name evidence="2" type="ORF">SERIO_v1c05810</name>
</gene>
<feature type="region of interest" description="Disordered" evidence="1">
    <location>
        <begin position="347"/>
        <end position="370"/>
    </location>
</feature>
<dbReference type="AlphaFoldDB" id="A0A0H3XMI3"/>
<dbReference type="PATRIC" id="fig|743698.3.peg.581"/>
<evidence type="ECO:0000256" key="1">
    <source>
        <dbReference type="SAM" id="MobiDB-lite"/>
    </source>
</evidence>
<reference evidence="3" key="2">
    <citation type="submission" date="2015-06" db="EMBL/GenBank/DDBJ databases">
        <title>Complete genome sequence of Spiroplasma eriocheiris TDA-040725-5 (DSM 21848).</title>
        <authorList>
            <person name="Lo W.-S."/>
            <person name="Kuo C.-H."/>
        </authorList>
    </citation>
    <scope>NUCLEOTIDE SEQUENCE [LARGE SCALE GENOMIC DNA]</scope>
    <source>
        <strain evidence="3">TDA-040725-5</strain>
    </source>
</reference>
<evidence type="ECO:0000313" key="3">
    <source>
        <dbReference type="Proteomes" id="UP000035661"/>
    </source>
</evidence>
<reference evidence="2 3" key="1">
    <citation type="journal article" date="2015" name="Genome Biol. Evol.">
        <title>Found and Lost: The Fates of Horizontally Acquired Genes in Arthropod-Symbiotic Spiroplasma.</title>
        <authorList>
            <person name="Lo W.S."/>
            <person name="Gasparich G.E."/>
            <person name="Kuo C.H."/>
        </authorList>
    </citation>
    <scope>NUCLEOTIDE SEQUENCE [LARGE SCALE GENOMIC DNA]</scope>
    <source>
        <strain evidence="3">TDA-040725-5</strain>
    </source>
</reference>
<name>A0A0H3XMI3_9MOLU</name>
<sequence length="431" mass="49354">MPRQQIDERTPLIESSQVLPLINWKEIKKHSKNILASFKYPTYNMFCAYVKTLLWISATATAKKFHYRIVPENTLKLRGAELLSNLINPAVNDYLIRDENLQETANANTSEKLISDASKQWINSVMTVLWLTNIFFDMWQTYYCYEDPDQSTYQILTGPYSIWFTAASVCDVISCSLEWWRVKESKMLNNTWAKWLITPIKTLANWGGPGFASWAWGKVTYKFWMKPEKDLNNLMELLFSSIPAASGAYLAVANDIIWPTIKFSINAYYYNVSQQPQSIENCAINNSDDNTDGLITVTVHTEPETSYEDNEININIESTDSQLNSETSSYLSQLIFESIMECSDSSDEEKAKSCPNIPTSGQHKINSRREATKRKLHKLAKEKDNLKSRSLESLYMSSNSLPAYPAYRTKSLSGGASLEIIYFSDNEELKR</sequence>
<accession>A0A0H3XMI3</accession>
<protein>
    <submittedName>
        <fullName evidence="2">Uncharacterized protein</fullName>
    </submittedName>
</protein>
<dbReference type="Proteomes" id="UP000035661">
    <property type="component" value="Chromosome"/>
</dbReference>
<keyword evidence="3" id="KW-1185">Reference proteome</keyword>
<proteinExistence type="predicted"/>
<organism evidence="2 3">
    <name type="scientific">Spiroplasma eriocheiris</name>
    <dbReference type="NCBI Taxonomy" id="315358"/>
    <lineage>
        <taxon>Bacteria</taxon>
        <taxon>Bacillati</taxon>
        <taxon>Mycoplasmatota</taxon>
        <taxon>Mollicutes</taxon>
        <taxon>Entomoplasmatales</taxon>
        <taxon>Spiroplasmataceae</taxon>
        <taxon>Spiroplasma</taxon>
    </lineage>
</organism>
<evidence type="ECO:0000313" key="2">
    <source>
        <dbReference type="EMBL" id="AKM54152.1"/>
    </source>
</evidence>
<dbReference type="EMBL" id="CP011856">
    <property type="protein sequence ID" value="AKM54152.1"/>
    <property type="molecule type" value="Genomic_DNA"/>
</dbReference>
<dbReference type="KEGG" id="seri:SERIO_v1c05810"/>